<reference evidence="2 3" key="1">
    <citation type="submission" date="2018-09" db="EMBL/GenBank/DDBJ databases">
        <title>Whole genome based analysis of evolution and adaptive divergence in Indian and Brazilian strains of Azospirillum brasilense.</title>
        <authorList>
            <person name="Singh C."/>
            <person name="Tripathi A.K."/>
        </authorList>
    </citation>
    <scope>NUCLEOTIDE SEQUENCE [LARGE SCALE GENOMIC DNA]</scope>
    <source>
        <strain evidence="2 3">MTCC4036</strain>
    </source>
</reference>
<protein>
    <recommendedName>
        <fullName evidence="1">Novel STAND NTPase 3 domain-containing protein</fullName>
    </recommendedName>
</protein>
<accession>A0A4D8PYQ1</accession>
<dbReference type="Proteomes" id="UP000298596">
    <property type="component" value="Chromosome"/>
</dbReference>
<feature type="domain" description="Novel STAND NTPase 3" evidence="1">
    <location>
        <begin position="262"/>
        <end position="358"/>
    </location>
</feature>
<evidence type="ECO:0000313" key="3">
    <source>
        <dbReference type="Proteomes" id="UP000298596"/>
    </source>
</evidence>
<organism evidence="2 3">
    <name type="scientific">Azospirillum brasilense</name>
    <dbReference type="NCBI Taxonomy" id="192"/>
    <lineage>
        <taxon>Bacteria</taxon>
        <taxon>Pseudomonadati</taxon>
        <taxon>Pseudomonadota</taxon>
        <taxon>Alphaproteobacteria</taxon>
        <taxon>Rhodospirillales</taxon>
        <taxon>Azospirillaceae</taxon>
        <taxon>Azospirillum</taxon>
    </lineage>
</organism>
<evidence type="ECO:0000259" key="1">
    <source>
        <dbReference type="Pfam" id="PF20720"/>
    </source>
</evidence>
<evidence type="ECO:0000313" key="2">
    <source>
        <dbReference type="EMBL" id="QCO03097.1"/>
    </source>
</evidence>
<dbReference type="InterPro" id="IPR049050">
    <property type="entry name" value="nSTAND3"/>
</dbReference>
<dbReference type="Pfam" id="PF20720">
    <property type="entry name" value="nSTAND3"/>
    <property type="match status" value="1"/>
</dbReference>
<dbReference type="SUPFAM" id="SSF52540">
    <property type="entry name" value="P-loop containing nucleoside triphosphate hydrolases"/>
    <property type="match status" value="1"/>
</dbReference>
<dbReference type="EMBL" id="CP032330">
    <property type="protein sequence ID" value="QCO03097.1"/>
    <property type="molecule type" value="Genomic_DNA"/>
</dbReference>
<name>A0A4D8PYQ1_AZOBR</name>
<dbReference type="InterPro" id="IPR027417">
    <property type="entry name" value="P-loop_NTPase"/>
</dbReference>
<dbReference type="AlphaFoldDB" id="A0A4D8PYQ1"/>
<gene>
    <name evidence="2" type="ORF">D3867_14395</name>
</gene>
<sequence length="961" mass="104202">MTIAITAPQKFAFQDLVCIETMLRFCTHADAKLFVEPDGGEDAELTFAVGGRAVRCEIQVKGAGGEIALAEVAACLAHAPPRRANPTLLERLLADPDRLALLVMSGRADDASSVYLGGSAWQGERHAGSRIKSTDVAVLIAAFATADVAGSDGGKLKIKRQTHNAAVATSADPAAIREALGRTIIFDQVDDAELQARCAERLRRDHGVPSDRTTAVLLELRAAIDEAKSKKTDAFPLLRRILARASPPPIRPHDYIARGNEADLVDALSRDNVLLLSGTPRVGKTYAARWIAAEFMPFGYDVQEFADVDSAERFLLEPGTAPRLALLDDPLGGSQISAQAARSLARLANLIGRTRPQRKLLVAQGLEPLLATGRTTSLDQTVTAHRRWRDMGDPEPTFLVSLWRSLASTFAVESALRDRVADALSAGALVLEPGCLEHLAANTHRLRASASIAEVTRLAREDAAQLGRTLSADGLEDLAISLSVATAPQEPISLVELAYVRGSGGPGLPGKRAELGTVVTIGGPLIPPGIAPVYDQPPELAAADRSCLDALERRRLIIIDAKPTVGFAHPFYRAAAETLLETPTYYAAQAIGHAIRRGLFCLSPQTSRATARNLDWIFDRLAAHPAERDAVVAQAIEGLRSFFPATRDLCFRFLLNQLSDLPAEQQRELPCWIGSVTSVTLDDLEWSDGEAHLPYGEQLGIDYFERTFRTVRQSDVSAELALLDAPEGVIMPERAAAVLRFLATTPDTMTLTMAGRLLSYDEAALRAEAARLWLSRPRRHDDEILERIFADDHPSCALAALKGVIRSWDASEPDRRARHLEGLAALAGNAAAAASMLDLLVLFDRVEHTGEHPPWPVFERLMPVVMGALPHNAAFIDARLFGVARSALEALSAPSLVALCDGWIEWLERNERAGRLPSEFSLGSRRSCCGRRRRSLRSVKPAWHACSPLLEPARKSPSWPT</sequence>
<proteinExistence type="predicted"/>